<keyword evidence="3" id="KW-1185">Reference proteome</keyword>
<evidence type="ECO:0000313" key="3">
    <source>
        <dbReference type="Proteomes" id="UP000638560"/>
    </source>
</evidence>
<comment type="caution">
    <text evidence="2">The sequence shown here is derived from an EMBL/GenBank/DDBJ whole genome shotgun (WGS) entry which is preliminary data.</text>
</comment>
<dbReference type="InterPro" id="IPR001242">
    <property type="entry name" value="Condensation_dom"/>
</dbReference>
<accession>A0ABS0H3C8</accession>
<dbReference type="Proteomes" id="UP000638560">
    <property type="component" value="Unassembled WGS sequence"/>
</dbReference>
<dbReference type="PANTHER" id="PTHR45527">
    <property type="entry name" value="NONRIBOSOMAL PEPTIDE SYNTHETASE"/>
    <property type="match status" value="1"/>
</dbReference>
<dbReference type="PANTHER" id="PTHR45527:SF1">
    <property type="entry name" value="FATTY ACID SYNTHASE"/>
    <property type="match status" value="1"/>
</dbReference>
<dbReference type="Pfam" id="PF00668">
    <property type="entry name" value="Condensation"/>
    <property type="match status" value="1"/>
</dbReference>
<protein>
    <recommendedName>
        <fullName evidence="1">Condensation domain-containing protein</fullName>
    </recommendedName>
</protein>
<dbReference type="Gene3D" id="3.30.559.30">
    <property type="entry name" value="Nonribosomal peptide synthetase, condensation domain"/>
    <property type="match status" value="1"/>
</dbReference>
<dbReference type="EMBL" id="JADPUN010000251">
    <property type="protein sequence ID" value="MBF9132824.1"/>
    <property type="molecule type" value="Genomic_DNA"/>
</dbReference>
<dbReference type="SUPFAM" id="SSF52777">
    <property type="entry name" value="CoA-dependent acyltransferases"/>
    <property type="match status" value="2"/>
</dbReference>
<proteinExistence type="predicted"/>
<reference evidence="2 3" key="1">
    <citation type="submission" date="2020-11" db="EMBL/GenBank/DDBJ databases">
        <title>A novel isolate from a Black sea contaminated sediment with potential to produce alkanes: Plantactinospora alkalitolerans sp. nov.</title>
        <authorList>
            <person name="Carro L."/>
            <person name="Veyisoglu A."/>
            <person name="Guven K."/>
            <person name="Schumann P."/>
            <person name="Klenk H.-P."/>
            <person name="Sahin N."/>
        </authorList>
    </citation>
    <scope>NUCLEOTIDE SEQUENCE [LARGE SCALE GENOMIC DNA]</scope>
    <source>
        <strain evidence="2 3">S1510</strain>
    </source>
</reference>
<evidence type="ECO:0000313" key="2">
    <source>
        <dbReference type="EMBL" id="MBF9132824.1"/>
    </source>
</evidence>
<dbReference type="RefSeq" id="WP_196204347.1">
    <property type="nucleotide sequence ID" value="NZ_JADPUN010000251.1"/>
</dbReference>
<feature type="domain" description="Condensation" evidence="1">
    <location>
        <begin position="32"/>
        <end position="423"/>
    </location>
</feature>
<dbReference type="Gene3D" id="3.30.559.10">
    <property type="entry name" value="Chloramphenicol acetyltransferase-like domain"/>
    <property type="match status" value="1"/>
</dbReference>
<dbReference type="InterPro" id="IPR023213">
    <property type="entry name" value="CAT-like_dom_sf"/>
</dbReference>
<organism evidence="2 3">
    <name type="scientific">Plantactinospora alkalitolerans</name>
    <dbReference type="NCBI Taxonomy" id="2789879"/>
    <lineage>
        <taxon>Bacteria</taxon>
        <taxon>Bacillati</taxon>
        <taxon>Actinomycetota</taxon>
        <taxon>Actinomycetes</taxon>
        <taxon>Micromonosporales</taxon>
        <taxon>Micromonosporaceae</taxon>
        <taxon>Plantactinospora</taxon>
    </lineage>
</organism>
<sequence length="633" mass="69850">MPGERSASLCWGQRYVWLNHHHLPPGSRHELNLSLSYDPPPGSTVENLRTAVEALVRRHEALRTTLHWDGTDGPVQRVSPPMSVPLTVREVRHGSVRPADVINEQVTTRFRLDEEFPFRACIITSDSVPRLLVATGNHVAVDDWSLETIKREFWELHTAVLAGRPVTLPPVRQHPVDLARYEASTPARRTHERAMAHWSAALERIPADLFSRRRRPDVAGAYSASLSSPAAFAAAKKLAARYHTWPSLICTAAYVTLMAAYTAGDSVSFTTYAGNRDSRQHSDLLTCLFQPVIVDVPCDDDPTFDVLVQRTTERAGQALANSYSSYDEVVALVARHSTERGLALRVTNAFNYIRHSATSRGGTRTLLTWNAEPVTWSQLENDSYLRVHEWQDCLMTTLSVRAPVMDREDVARFLHGLERLLVEQAESDAPIRLAEVATLAGFDTPPAHPPGTVTLDHTPVHPPTVADCLARFPGVRTARAFAHDNELTAYVVADDAEVTPAALRGYLLGRMYDLDRVRCPDRFVVCRRAPADPENAGAWTAVDAALSGDGRDGPVRRPRHEIEHLLYESVRAVNGLPEVDLSQSYIGAGGRVLNIPRVLELLGQSGWVGPTVYDLASARPLAAVAAAFVPNPE</sequence>
<name>A0ABS0H3C8_9ACTN</name>
<gene>
    <name evidence="2" type="ORF">I0C86_28275</name>
</gene>
<evidence type="ECO:0000259" key="1">
    <source>
        <dbReference type="Pfam" id="PF00668"/>
    </source>
</evidence>